<organism evidence="2 3">
    <name type="scientific">Vreelandella olivaria</name>
    <dbReference type="NCBI Taxonomy" id="390919"/>
    <lineage>
        <taxon>Bacteria</taxon>
        <taxon>Pseudomonadati</taxon>
        <taxon>Pseudomonadota</taxon>
        <taxon>Gammaproteobacteria</taxon>
        <taxon>Oceanospirillales</taxon>
        <taxon>Halomonadaceae</taxon>
        <taxon>Vreelandella</taxon>
    </lineage>
</organism>
<feature type="region of interest" description="Disordered" evidence="1">
    <location>
        <begin position="1"/>
        <end position="23"/>
    </location>
</feature>
<evidence type="ECO:0000256" key="1">
    <source>
        <dbReference type="SAM" id="MobiDB-lite"/>
    </source>
</evidence>
<reference evidence="3" key="1">
    <citation type="journal article" date="2019" name="Microbiol. Resour. Announc.">
        <title>Complete Genome Sequence of Halomonas olivaria, a Moderately Halophilic Bacterium Isolated from Olive Processing Effluents, Obtained by Nanopore Sequencing.</title>
        <authorList>
            <person name="Nagata S."/>
            <person name="Ii K.M."/>
            <person name="Tsukimi T."/>
            <person name="Miura M.C."/>
            <person name="Galipon J."/>
            <person name="Arakawa K."/>
        </authorList>
    </citation>
    <scope>NUCLEOTIDE SEQUENCE [LARGE SCALE GENOMIC DNA]</scope>
    <source>
        <strain evidence="3">TYRC17</strain>
    </source>
</reference>
<gene>
    <name evidence="2" type="ORF">HORIV_07820</name>
</gene>
<name>A0ABM7GD53_9GAMM</name>
<dbReference type="Proteomes" id="UP000289555">
    <property type="component" value="Chromosome"/>
</dbReference>
<evidence type="ECO:0000313" key="2">
    <source>
        <dbReference type="EMBL" id="BBI48361.1"/>
    </source>
</evidence>
<proteinExistence type="predicted"/>
<keyword evidence="3" id="KW-1185">Reference proteome</keyword>
<accession>A0ABM7GD53</accession>
<protein>
    <submittedName>
        <fullName evidence="2">Uncharacterized protein</fullName>
    </submittedName>
</protein>
<evidence type="ECO:0000313" key="3">
    <source>
        <dbReference type="Proteomes" id="UP000289555"/>
    </source>
</evidence>
<sequence>MGNSEQGDTNRRIARSNQVPRLAAKNSTTIASATAELTNPLAKLTATERPSPGWANSICQGVKLMLYPPNAGK</sequence>
<dbReference type="EMBL" id="AP019416">
    <property type="protein sequence ID" value="BBI48361.1"/>
    <property type="molecule type" value="Genomic_DNA"/>
</dbReference>